<dbReference type="Pfam" id="PF09298">
    <property type="entry name" value="FAA_hydrolase_N"/>
    <property type="match status" value="1"/>
</dbReference>
<dbReference type="AlphaFoldDB" id="A0A2U2BL71"/>
<evidence type="ECO:0000313" key="18">
    <source>
        <dbReference type="Proteomes" id="UP000245216"/>
    </source>
</evidence>
<feature type="binding site" evidence="12">
    <location>
        <position position="254"/>
    </location>
    <ligand>
        <name>substrate</name>
    </ligand>
</feature>
<gene>
    <name evidence="17" type="primary">fahA</name>
    <name evidence="17" type="ORF">DF183_08705</name>
</gene>
<feature type="binding site" evidence="13">
    <location>
        <position position="140"/>
    </location>
    <ligand>
        <name>Ca(2+)</name>
        <dbReference type="ChEBI" id="CHEBI:29108"/>
    </ligand>
</feature>
<evidence type="ECO:0000256" key="1">
    <source>
        <dbReference type="ARBA" id="ARBA00001913"/>
    </source>
</evidence>
<name>A0A2U2BL71_ALCFA</name>
<reference evidence="17 18" key="2">
    <citation type="submission" date="2018-05" db="EMBL/GenBank/DDBJ databases">
        <authorList>
            <person name="Lanie J.A."/>
            <person name="Ng W.-L."/>
            <person name="Kazmierczak K.M."/>
            <person name="Andrzejewski T.M."/>
            <person name="Davidsen T.M."/>
            <person name="Wayne K.J."/>
            <person name="Tettelin H."/>
            <person name="Glass J.I."/>
            <person name="Rusch D."/>
            <person name="Podicherti R."/>
            <person name="Tsui H.-C.T."/>
            <person name="Winkler M.E."/>
        </authorList>
    </citation>
    <scope>NUCLEOTIDE SEQUENCE [LARGE SCALE GENOMIC DNA]</scope>
    <source>
        <strain evidence="17 18">YBY</strain>
    </source>
</reference>
<dbReference type="NCBIfam" id="TIGR01266">
    <property type="entry name" value="fum_ac_acetase"/>
    <property type="match status" value="1"/>
</dbReference>
<dbReference type="SUPFAM" id="SSF56529">
    <property type="entry name" value="FAH"/>
    <property type="match status" value="1"/>
</dbReference>
<feature type="domain" description="Fumarylacetoacetase-like C-terminal" evidence="15">
    <location>
        <begin position="141"/>
        <end position="414"/>
    </location>
</feature>
<feature type="binding site" evidence="13">
    <location>
        <position position="247"/>
    </location>
    <ligand>
        <name>Ca(2+)</name>
        <dbReference type="ChEBI" id="CHEBI:29108"/>
    </ligand>
</feature>
<evidence type="ECO:0000256" key="9">
    <source>
        <dbReference type="ARBA" id="ARBA00022878"/>
    </source>
</evidence>
<dbReference type="GO" id="GO:0046872">
    <property type="term" value="F:metal ion binding"/>
    <property type="evidence" value="ECO:0007669"/>
    <property type="project" value="UniProtKB-KW"/>
</dbReference>
<sequence length="441" mass="48736">MTRPYLNDTHDPKLQSWVPGANEADNGFPIQNLPFAVARRRDSQEDFRVMVAIGPYALDLGLLACDTPWHGKAADALAACVKPALNGLMALGQEYWSALRAALSHDLRQGSSAESRLRPMLIERSKLEYALPAQIGDYTDFYISVHHATAVGKQFRPDAPLLPNYKWVPIGYHGRASSIGVSGQQFPRPVGQTRPPEGQEQPNFGPCQRLDFELEMGILIGKGNEAGHRIPIAQADEHVFGLCLFNDWSARDLQAWEYQPLGPFLAKNFASTISPWVVTLEALAPFRRPFSRPESDPQPLPYLQDQANEESGVLDVELEVYLSTEQSRQQKKDPALLSRSNFKEAYWTVAQLVAHHSVNGCNLQTGDLLGTGTLSGPAKGQEGSLLEMNQGGKNPIDLPWGEQRKFLEDQDEIILKGLCRQEGYPTLSFGECAGRVLPAVP</sequence>
<dbReference type="InterPro" id="IPR011234">
    <property type="entry name" value="Fumarylacetoacetase-like_C"/>
</dbReference>
<dbReference type="SUPFAM" id="SSF63433">
    <property type="entry name" value="Fumarylacetoacetate hydrolase, FAH, N-terminal domain"/>
    <property type="match status" value="1"/>
</dbReference>
<feature type="binding site" evidence="12">
    <location>
        <position position="258"/>
    </location>
    <ligand>
        <name>substrate</name>
    </ligand>
</feature>
<dbReference type="GO" id="GO:0004334">
    <property type="term" value="F:fumarylacetoacetase activity"/>
    <property type="evidence" value="ECO:0007669"/>
    <property type="project" value="UniProtKB-EC"/>
</dbReference>
<dbReference type="Gene3D" id="3.90.850.10">
    <property type="entry name" value="Fumarylacetoacetase-like, C-terminal domain"/>
    <property type="match status" value="1"/>
</dbReference>
<organism evidence="17 18">
    <name type="scientific">Alcaligenes faecalis</name>
    <dbReference type="NCBI Taxonomy" id="511"/>
    <lineage>
        <taxon>Bacteria</taxon>
        <taxon>Pseudomonadati</taxon>
        <taxon>Pseudomonadota</taxon>
        <taxon>Betaproteobacteria</taxon>
        <taxon>Burkholderiales</taxon>
        <taxon>Alcaligenaceae</taxon>
        <taxon>Alcaligenes</taxon>
    </lineage>
</organism>
<dbReference type="EC" id="3.7.1.2" evidence="4"/>
<evidence type="ECO:0000256" key="6">
    <source>
        <dbReference type="ARBA" id="ARBA00022801"/>
    </source>
</evidence>
<evidence type="ECO:0000256" key="11">
    <source>
        <dbReference type="PIRSR" id="PIRSR605959-1"/>
    </source>
</evidence>
<accession>A0A2U2BL71</accession>
<dbReference type="Gene3D" id="2.30.30.230">
    <property type="entry name" value="Fumarylacetoacetase, N-terminal domain"/>
    <property type="match status" value="1"/>
</dbReference>
<evidence type="ECO:0000259" key="16">
    <source>
        <dbReference type="Pfam" id="PF09298"/>
    </source>
</evidence>
<keyword evidence="5 13" id="KW-0479">Metal-binding</keyword>
<feature type="binding site" evidence="13">
    <location>
        <position position="247"/>
    </location>
    <ligand>
        <name>Mg(2+)</name>
        <dbReference type="ChEBI" id="CHEBI:18420"/>
    </ligand>
</feature>
<comment type="caution">
    <text evidence="17">The sequence shown here is derived from an EMBL/GenBank/DDBJ whole genome shotgun (WGS) entry which is preliminary data.</text>
</comment>
<keyword evidence="7 13" id="KW-0106">Calcium</keyword>
<dbReference type="PANTHER" id="PTHR43069">
    <property type="entry name" value="FUMARYLACETOACETASE"/>
    <property type="match status" value="1"/>
</dbReference>
<dbReference type="InterPro" id="IPR036462">
    <property type="entry name" value="Fumarylacetoacetase_N_sf"/>
</dbReference>
<dbReference type="PANTHER" id="PTHR43069:SF2">
    <property type="entry name" value="FUMARYLACETOACETASE"/>
    <property type="match status" value="1"/>
</dbReference>
<evidence type="ECO:0000256" key="8">
    <source>
        <dbReference type="ARBA" id="ARBA00022842"/>
    </source>
</evidence>
<evidence type="ECO:0000256" key="13">
    <source>
        <dbReference type="PIRSR" id="PIRSR605959-3"/>
    </source>
</evidence>
<keyword evidence="8 13" id="KW-0460">Magnesium</keyword>
<evidence type="ECO:0000256" key="12">
    <source>
        <dbReference type="PIRSR" id="PIRSR605959-2"/>
    </source>
</evidence>
<dbReference type="InterPro" id="IPR005959">
    <property type="entry name" value="Fumarylacetoacetase"/>
</dbReference>
<comment type="cofactor">
    <cofactor evidence="1 13">
        <name>Ca(2+)</name>
        <dbReference type="ChEBI" id="CHEBI:29108"/>
    </cofactor>
</comment>
<feature type="region of interest" description="Disordered" evidence="14">
    <location>
        <begin position="183"/>
        <end position="203"/>
    </location>
</feature>
<feature type="binding site" evidence="13">
    <location>
        <position position="271"/>
    </location>
    <ligand>
        <name>Mg(2+)</name>
        <dbReference type="ChEBI" id="CHEBI:18420"/>
    </ligand>
</feature>
<dbReference type="GO" id="GO:1902000">
    <property type="term" value="P:homogentisate catabolic process"/>
    <property type="evidence" value="ECO:0007669"/>
    <property type="project" value="TreeGrafter"/>
</dbReference>
<feature type="domain" description="Fumarylacetoacetase N-terminal" evidence="16">
    <location>
        <begin position="31"/>
        <end position="132"/>
    </location>
</feature>
<evidence type="ECO:0000256" key="3">
    <source>
        <dbReference type="ARBA" id="ARBA00004782"/>
    </source>
</evidence>
<evidence type="ECO:0000256" key="5">
    <source>
        <dbReference type="ARBA" id="ARBA00022723"/>
    </source>
</evidence>
<feature type="binding site" evidence="13">
    <location>
        <position position="215"/>
    </location>
    <ligand>
        <name>Ca(2+)</name>
        <dbReference type="ChEBI" id="CHEBI:29108"/>
    </ligand>
</feature>
<feature type="binding site" evidence="13">
    <location>
        <position position="267"/>
    </location>
    <ligand>
        <name>Mg(2+)</name>
        <dbReference type="ChEBI" id="CHEBI:18420"/>
    </ligand>
</feature>
<comment type="pathway">
    <text evidence="3">Amino-acid degradation; L-phenylalanine degradation; acetoacetate and fumarate from L-phenylalanine: step 6/6.</text>
</comment>
<dbReference type="STRING" id="511.UZ73_07730"/>
<reference evidence="17 18" key="1">
    <citation type="submission" date="2018-05" db="EMBL/GenBank/DDBJ databases">
        <title>Genome Sequence of an Efficient Indole-Degrading Bacterium, Alcaligenes sp.YBY.</title>
        <authorList>
            <person name="Yang B."/>
        </authorList>
    </citation>
    <scope>NUCLEOTIDE SEQUENCE [LARGE SCALE GENOMIC DNA]</scope>
    <source>
        <strain evidence="17 18">YBY</strain>
    </source>
</reference>
<dbReference type="Pfam" id="PF01557">
    <property type="entry name" value="FAA_hydrolase"/>
    <property type="match status" value="1"/>
</dbReference>
<evidence type="ECO:0000256" key="4">
    <source>
        <dbReference type="ARBA" id="ARBA00012094"/>
    </source>
</evidence>
<evidence type="ECO:0000256" key="2">
    <source>
        <dbReference type="ARBA" id="ARBA00001946"/>
    </source>
</evidence>
<dbReference type="RefSeq" id="WP_109088866.1">
    <property type="nucleotide sequence ID" value="NZ_QEXO01000002.1"/>
</dbReference>
<dbReference type="EMBL" id="QEXO01000002">
    <property type="protein sequence ID" value="PWE14768.1"/>
    <property type="molecule type" value="Genomic_DNA"/>
</dbReference>
<evidence type="ECO:0000313" key="17">
    <source>
        <dbReference type="EMBL" id="PWE14768.1"/>
    </source>
</evidence>
<evidence type="ECO:0000256" key="7">
    <source>
        <dbReference type="ARBA" id="ARBA00022837"/>
    </source>
</evidence>
<dbReference type="InterPro" id="IPR015377">
    <property type="entry name" value="Fumarylacetoacetase_N"/>
</dbReference>
<evidence type="ECO:0000259" key="15">
    <source>
        <dbReference type="Pfam" id="PF01557"/>
    </source>
</evidence>
<feature type="binding site" evidence="13">
    <location>
        <position position="213"/>
    </location>
    <ligand>
        <name>Ca(2+)</name>
        <dbReference type="ChEBI" id="CHEBI:29108"/>
    </ligand>
</feature>
<protein>
    <recommendedName>
        <fullName evidence="4">fumarylacetoacetase</fullName>
        <ecNumber evidence="4">3.7.1.2</ecNumber>
    </recommendedName>
</protein>
<keyword evidence="10" id="KW-0585">Phenylalanine catabolism</keyword>
<proteinExistence type="predicted"/>
<comment type="cofactor">
    <cofactor evidence="2 13">
        <name>Mg(2+)</name>
        <dbReference type="ChEBI" id="CHEBI:18420"/>
    </cofactor>
</comment>
<feature type="binding site" evidence="12">
    <location>
        <position position="156"/>
    </location>
    <ligand>
        <name>substrate</name>
    </ligand>
</feature>
<evidence type="ECO:0000256" key="14">
    <source>
        <dbReference type="SAM" id="MobiDB-lite"/>
    </source>
</evidence>
<keyword evidence="9" id="KW-0828">Tyrosine catabolism</keyword>
<dbReference type="GO" id="GO:0006559">
    <property type="term" value="P:L-phenylalanine catabolic process"/>
    <property type="evidence" value="ECO:0007669"/>
    <property type="project" value="UniProtKB-UniPathway"/>
</dbReference>
<dbReference type="Proteomes" id="UP000245216">
    <property type="component" value="Unassembled WGS sequence"/>
</dbReference>
<dbReference type="UniPathway" id="UPA00139">
    <property type="reaction ID" value="UER00341"/>
</dbReference>
<dbReference type="InterPro" id="IPR036663">
    <property type="entry name" value="Fumarylacetoacetase_C_sf"/>
</dbReference>
<keyword evidence="6" id="KW-0378">Hydrolase</keyword>
<feature type="binding site" evidence="12">
    <location>
        <position position="373"/>
    </location>
    <ligand>
        <name>substrate</name>
    </ligand>
</feature>
<feature type="active site" description="Proton acceptor" evidence="11">
    <location>
        <position position="147"/>
    </location>
</feature>
<dbReference type="GO" id="GO:0006572">
    <property type="term" value="P:L-tyrosine catabolic process"/>
    <property type="evidence" value="ECO:0007669"/>
    <property type="project" value="UniProtKB-KW"/>
</dbReference>
<feature type="binding site" evidence="12">
    <location>
        <position position="142"/>
    </location>
    <ligand>
        <name>substrate</name>
    </ligand>
</feature>
<evidence type="ECO:0000256" key="10">
    <source>
        <dbReference type="ARBA" id="ARBA00023232"/>
    </source>
</evidence>